<keyword evidence="2" id="KW-0012">Acyltransferase</keyword>
<reference evidence="5" key="2">
    <citation type="submission" date="2016-03" db="EMBL/GenBank/DDBJ databases">
        <authorList>
            <person name="Ploux O."/>
        </authorList>
    </citation>
    <scope>NUCLEOTIDE SEQUENCE [LARGE SCALE GENOMIC DNA]</scope>
    <source>
        <strain evidence="5">PP9</strain>
    </source>
</reference>
<proteinExistence type="predicted"/>
<name>A0A143HBW3_9BACL</name>
<keyword evidence="1" id="KW-0808">Transferase</keyword>
<dbReference type="SUPFAM" id="SSF55729">
    <property type="entry name" value="Acyl-CoA N-acyltransferases (Nat)"/>
    <property type="match status" value="1"/>
</dbReference>
<dbReference type="STRING" id="241244.ATY39_07070"/>
<dbReference type="OrthoDB" id="9790865at2"/>
<dbReference type="GO" id="GO:0016747">
    <property type="term" value="F:acyltransferase activity, transferring groups other than amino-acyl groups"/>
    <property type="evidence" value="ECO:0007669"/>
    <property type="project" value="InterPro"/>
</dbReference>
<dbReference type="Pfam" id="PF00583">
    <property type="entry name" value="Acetyltransf_1"/>
    <property type="match status" value="1"/>
</dbReference>
<dbReference type="Proteomes" id="UP000076021">
    <property type="component" value="Chromosome"/>
</dbReference>
<sequence>MNYSIKPSTEKDIPFLWEMLHQSIFVSEGQPAPSLDILKEPNIEKYLINWGKENDHALVAIDKENNAVGAVWIRLLDQDNAGYGFVDENTPELGMAIKNQYRGKGIGKNLLFNMIQFAHSIGYPAISLSVDPLNQNALRLYEKSGFIKIYEDAGGSWIMKRDL</sequence>
<reference evidence="4 5" key="1">
    <citation type="journal article" date="2016" name="Genome Announc.">
        <title>Whole-Genome Sequence of Rummeliibacillus stabekisii Strain PP9 Isolated from Antarctic Soil.</title>
        <authorList>
            <person name="da Mota F.F."/>
            <person name="Vollu R.E."/>
            <person name="Jurelevicius D."/>
            <person name="Seldin L."/>
        </authorList>
    </citation>
    <scope>NUCLEOTIDE SEQUENCE [LARGE SCALE GENOMIC DNA]</scope>
    <source>
        <strain evidence="4 5">PP9</strain>
    </source>
</reference>
<gene>
    <name evidence="4" type="ORF">ATY39_07070</name>
</gene>
<dbReference type="PROSITE" id="PS51186">
    <property type="entry name" value="GNAT"/>
    <property type="match status" value="1"/>
</dbReference>
<protein>
    <recommendedName>
        <fullName evidence="3">N-acetyltransferase domain-containing protein</fullName>
    </recommendedName>
</protein>
<feature type="domain" description="N-acetyltransferase" evidence="3">
    <location>
        <begin position="3"/>
        <end position="163"/>
    </location>
</feature>
<dbReference type="InterPro" id="IPR000182">
    <property type="entry name" value="GNAT_dom"/>
</dbReference>
<dbReference type="Gene3D" id="3.40.630.30">
    <property type="match status" value="1"/>
</dbReference>
<dbReference type="CDD" id="cd04301">
    <property type="entry name" value="NAT_SF"/>
    <property type="match status" value="1"/>
</dbReference>
<evidence type="ECO:0000256" key="2">
    <source>
        <dbReference type="ARBA" id="ARBA00023315"/>
    </source>
</evidence>
<dbReference type="RefSeq" id="WP_066787798.1">
    <property type="nucleotide sequence ID" value="NZ_CP014806.1"/>
</dbReference>
<dbReference type="AlphaFoldDB" id="A0A143HBW3"/>
<evidence type="ECO:0000313" key="5">
    <source>
        <dbReference type="Proteomes" id="UP000076021"/>
    </source>
</evidence>
<dbReference type="PANTHER" id="PTHR43420">
    <property type="entry name" value="ACETYLTRANSFERASE"/>
    <property type="match status" value="1"/>
</dbReference>
<accession>A0A143HBW3</accession>
<dbReference type="InterPro" id="IPR050680">
    <property type="entry name" value="YpeA/RimI_acetyltransf"/>
</dbReference>
<dbReference type="KEGG" id="rst:ATY39_07070"/>
<organism evidence="4 5">
    <name type="scientific">Rummeliibacillus stabekisii</name>
    <dbReference type="NCBI Taxonomy" id="241244"/>
    <lineage>
        <taxon>Bacteria</taxon>
        <taxon>Bacillati</taxon>
        <taxon>Bacillota</taxon>
        <taxon>Bacilli</taxon>
        <taxon>Bacillales</taxon>
        <taxon>Caryophanaceae</taxon>
        <taxon>Rummeliibacillus</taxon>
    </lineage>
</organism>
<dbReference type="EMBL" id="CP014806">
    <property type="protein sequence ID" value="AMW99247.1"/>
    <property type="molecule type" value="Genomic_DNA"/>
</dbReference>
<evidence type="ECO:0000256" key="1">
    <source>
        <dbReference type="ARBA" id="ARBA00022679"/>
    </source>
</evidence>
<dbReference type="InterPro" id="IPR016181">
    <property type="entry name" value="Acyl_CoA_acyltransferase"/>
</dbReference>
<evidence type="ECO:0000259" key="3">
    <source>
        <dbReference type="PROSITE" id="PS51186"/>
    </source>
</evidence>
<keyword evidence="5" id="KW-1185">Reference proteome</keyword>
<evidence type="ECO:0000313" key="4">
    <source>
        <dbReference type="EMBL" id="AMW99247.1"/>
    </source>
</evidence>